<evidence type="ECO:0000313" key="2">
    <source>
        <dbReference type="EMBL" id="KMZ58574.1"/>
    </source>
</evidence>
<dbReference type="EMBL" id="LFYR01001913">
    <property type="protein sequence ID" value="KMZ58574.1"/>
    <property type="molecule type" value="Genomic_DNA"/>
</dbReference>
<proteinExistence type="predicted"/>
<dbReference type="AlphaFoldDB" id="A0A0K9NP71"/>
<feature type="compositionally biased region" description="Polar residues" evidence="1">
    <location>
        <begin position="108"/>
        <end position="120"/>
    </location>
</feature>
<feature type="compositionally biased region" description="Basic residues" evidence="1">
    <location>
        <begin position="16"/>
        <end position="27"/>
    </location>
</feature>
<reference evidence="3" key="1">
    <citation type="journal article" date="2016" name="Nature">
        <title>The genome of the seagrass Zostera marina reveals angiosperm adaptation to the sea.</title>
        <authorList>
            <person name="Olsen J.L."/>
            <person name="Rouze P."/>
            <person name="Verhelst B."/>
            <person name="Lin Y.-C."/>
            <person name="Bayer T."/>
            <person name="Collen J."/>
            <person name="Dattolo E."/>
            <person name="De Paoli E."/>
            <person name="Dittami S."/>
            <person name="Maumus F."/>
            <person name="Michel G."/>
            <person name="Kersting A."/>
            <person name="Lauritano C."/>
            <person name="Lohaus R."/>
            <person name="Toepel M."/>
            <person name="Tonon T."/>
            <person name="Vanneste K."/>
            <person name="Amirebrahimi M."/>
            <person name="Brakel J."/>
            <person name="Bostroem C."/>
            <person name="Chovatia M."/>
            <person name="Grimwood J."/>
            <person name="Jenkins J.W."/>
            <person name="Jueterbock A."/>
            <person name="Mraz A."/>
            <person name="Stam W.T."/>
            <person name="Tice H."/>
            <person name="Bornberg-Bauer E."/>
            <person name="Green P.J."/>
            <person name="Pearson G.A."/>
            <person name="Procaccini G."/>
            <person name="Duarte C.M."/>
            <person name="Schmutz J."/>
            <person name="Reusch T.B.H."/>
            <person name="Van de Peer Y."/>
        </authorList>
    </citation>
    <scope>NUCLEOTIDE SEQUENCE [LARGE SCALE GENOMIC DNA]</scope>
    <source>
        <strain evidence="3">cv. Finnish</strain>
    </source>
</reference>
<feature type="region of interest" description="Disordered" evidence="1">
    <location>
        <begin position="108"/>
        <end position="129"/>
    </location>
</feature>
<feature type="region of interest" description="Disordered" evidence="1">
    <location>
        <begin position="72"/>
        <end position="91"/>
    </location>
</feature>
<sequence length="308" mass="34580">MVVVVTSPGRPEKLLRGKSKNRSRGRSSKSTPMFIMGRKCRNGRMSAMDIPNGKDPGSPKVTCIGKVTINKRAKKKKLNSAGEKSERKKNREPCCRWFQGSSLFRNPFSTKKTSDTTIGTSKPPPQSPSIWRRWSSCQWSYRKNIPKEEEEENSENVVVPLDRFEWRCEEKVQRSIEETFVPATPPKNALLLMRCRSAPHWSSTLVSGNIIKETNPPPPVAIAGNVTAERIHEENDIYPDDVSNVASCCVSLKDEEDHGTTSFASRPLLLSRSNSGPAKLIHHVGLLDREDRDPMNELLQVAREGSNE</sequence>
<feature type="region of interest" description="Disordered" evidence="1">
    <location>
        <begin position="1"/>
        <end position="39"/>
    </location>
</feature>
<evidence type="ECO:0000256" key="1">
    <source>
        <dbReference type="SAM" id="MobiDB-lite"/>
    </source>
</evidence>
<name>A0A0K9NP71_ZOSMR</name>
<comment type="caution">
    <text evidence="2">The sequence shown here is derived from an EMBL/GenBank/DDBJ whole genome shotgun (WGS) entry which is preliminary data.</text>
</comment>
<dbReference type="PANTHER" id="PTHR33448:SF10">
    <property type="entry name" value="PROTAMINE P1 FAMILY PROTEIN"/>
    <property type="match status" value="1"/>
</dbReference>
<keyword evidence="3" id="KW-1185">Reference proteome</keyword>
<organism evidence="2 3">
    <name type="scientific">Zostera marina</name>
    <name type="common">Eelgrass</name>
    <dbReference type="NCBI Taxonomy" id="29655"/>
    <lineage>
        <taxon>Eukaryota</taxon>
        <taxon>Viridiplantae</taxon>
        <taxon>Streptophyta</taxon>
        <taxon>Embryophyta</taxon>
        <taxon>Tracheophyta</taxon>
        <taxon>Spermatophyta</taxon>
        <taxon>Magnoliopsida</taxon>
        <taxon>Liliopsida</taxon>
        <taxon>Zosteraceae</taxon>
        <taxon>Zostera</taxon>
    </lineage>
</organism>
<dbReference type="Proteomes" id="UP000036987">
    <property type="component" value="Unassembled WGS sequence"/>
</dbReference>
<dbReference type="OrthoDB" id="785861at2759"/>
<accession>A0A0K9NP71</accession>
<protein>
    <submittedName>
        <fullName evidence="2">Uncharacterized protein</fullName>
    </submittedName>
</protein>
<dbReference type="OMA" id="VWRKWKS"/>
<dbReference type="STRING" id="29655.A0A0K9NP71"/>
<gene>
    <name evidence="2" type="ORF">ZOSMA_75G00070</name>
</gene>
<dbReference type="PANTHER" id="PTHR33448">
    <property type="entry name" value="CHLOROPLAST PROTEIN HCF243-RELATED"/>
    <property type="match status" value="1"/>
</dbReference>
<evidence type="ECO:0000313" key="3">
    <source>
        <dbReference type="Proteomes" id="UP000036987"/>
    </source>
</evidence>